<evidence type="ECO:0000313" key="2">
    <source>
        <dbReference type="EMBL" id="VUZ45112.1"/>
    </source>
</evidence>
<accession>A0A564YCW3</accession>
<proteinExistence type="predicted"/>
<feature type="non-terminal residue" evidence="2">
    <location>
        <position position="1"/>
    </location>
</feature>
<gene>
    <name evidence="2" type="ORF">WMSIL1_LOCUS5197</name>
</gene>
<keyword evidence="3" id="KW-1185">Reference proteome</keyword>
<feature type="region of interest" description="Disordered" evidence="1">
    <location>
        <begin position="1"/>
        <end position="78"/>
    </location>
</feature>
<reference evidence="2 3" key="1">
    <citation type="submission" date="2019-07" db="EMBL/GenBank/DDBJ databases">
        <authorList>
            <person name="Jastrzebski P J."/>
            <person name="Paukszto L."/>
            <person name="Jastrzebski P J."/>
        </authorList>
    </citation>
    <scope>NUCLEOTIDE SEQUENCE [LARGE SCALE GENOMIC DNA]</scope>
    <source>
        <strain evidence="2 3">WMS-il1</strain>
    </source>
</reference>
<evidence type="ECO:0000256" key="1">
    <source>
        <dbReference type="SAM" id="MobiDB-lite"/>
    </source>
</evidence>
<feature type="compositionally biased region" description="Acidic residues" evidence="1">
    <location>
        <begin position="49"/>
        <end position="60"/>
    </location>
</feature>
<feature type="compositionally biased region" description="Acidic residues" evidence="1">
    <location>
        <begin position="1"/>
        <end position="16"/>
    </location>
</feature>
<feature type="compositionally biased region" description="Basic and acidic residues" evidence="1">
    <location>
        <begin position="17"/>
        <end position="39"/>
    </location>
</feature>
<organism evidence="2 3">
    <name type="scientific">Hymenolepis diminuta</name>
    <name type="common">Rat tapeworm</name>
    <dbReference type="NCBI Taxonomy" id="6216"/>
    <lineage>
        <taxon>Eukaryota</taxon>
        <taxon>Metazoa</taxon>
        <taxon>Spiralia</taxon>
        <taxon>Lophotrochozoa</taxon>
        <taxon>Platyhelminthes</taxon>
        <taxon>Cestoda</taxon>
        <taxon>Eucestoda</taxon>
        <taxon>Cyclophyllidea</taxon>
        <taxon>Hymenolepididae</taxon>
        <taxon>Hymenolepis</taxon>
    </lineage>
</organism>
<evidence type="ECO:0000313" key="3">
    <source>
        <dbReference type="Proteomes" id="UP000321570"/>
    </source>
</evidence>
<protein>
    <submittedName>
        <fullName evidence="2">Uncharacterized protein</fullName>
    </submittedName>
</protein>
<name>A0A564YCW3_HYMDI</name>
<dbReference type="AlphaFoldDB" id="A0A564YCW3"/>
<dbReference type="EMBL" id="CABIJS010000155">
    <property type="protein sequence ID" value="VUZ45112.1"/>
    <property type="molecule type" value="Genomic_DNA"/>
</dbReference>
<sequence length="113" mass="13228">KQSLFEDSESENEDDDVVKVDENKKDEKEAKIGRKEGTIRKPSHPLRELEDDDDDLEEGEERIHGKSTSPGPSVKFSDENLYKKVENEDIDYRFVRRKVDNEDDDDDEIEIDK</sequence>
<dbReference type="Proteomes" id="UP000321570">
    <property type="component" value="Unassembled WGS sequence"/>
</dbReference>